<dbReference type="RefSeq" id="XP_018984836.1">
    <property type="nucleotide sequence ID" value="XM_019129066.1"/>
</dbReference>
<dbReference type="EMBL" id="KV454432">
    <property type="protein sequence ID" value="ODQ79508.1"/>
    <property type="molecule type" value="Genomic_DNA"/>
</dbReference>
<dbReference type="AlphaFoldDB" id="A0A1E3QPD7"/>
<accession>A0A1E3QPD7</accession>
<name>A0A1E3QPD7_9ASCO</name>
<gene>
    <name evidence="1" type="ORF">BABINDRAFT_161901</name>
</gene>
<dbReference type="GeneID" id="30146919"/>
<proteinExistence type="predicted"/>
<dbReference type="Proteomes" id="UP000094336">
    <property type="component" value="Unassembled WGS sequence"/>
</dbReference>
<evidence type="ECO:0000313" key="1">
    <source>
        <dbReference type="EMBL" id="ODQ79508.1"/>
    </source>
</evidence>
<organism evidence="1 2">
    <name type="scientific">Babjeviella inositovora NRRL Y-12698</name>
    <dbReference type="NCBI Taxonomy" id="984486"/>
    <lineage>
        <taxon>Eukaryota</taxon>
        <taxon>Fungi</taxon>
        <taxon>Dikarya</taxon>
        <taxon>Ascomycota</taxon>
        <taxon>Saccharomycotina</taxon>
        <taxon>Pichiomycetes</taxon>
        <taxon>Serinales incertae sedis</taxon>
        <taxon>Babjeviella</taxon>
    </lineage>
</organism>
<protein>
    <submittedName>
        <fullName evidence="1">Uncharacterized protein</fullName>
    </submittedName>
</protein>
<keyword evidence="2" id="KW-1185">Reference proteome</keyword>
<sequence length="60" mass="6725">MYYKTLGGLLMIARKKYLQGIYNVRVTRSASACQEITRNYGGEGIIGNYVRSLLFSVLSS</sequence>
<evidence type="ECO:0000313" key="2">
    <source>
        <dbReference type="Proteomes" id="UP000094336"/>
    </source>
</evidence>
<reference evidence="2" key="1">
    <citation type="submission" date="2016-05" db="EMBL/GenBank/DDBJ databases">
        <title>Comparative genomics of biotechnologically important yeasts.</title>
        <authorList>
            <consortium name="DOE Joint Genome Institute"/>
            <person name="Riley R."/>
            <person name="Haridas S."/>
            <person name="Wolfe K.H."/>
            <person name="Lopes M.R."/>
            <person name="Hittinger C.T."/>
            <person name="Goker M."/>
            <person name="Salamov A."/>
            <person name="Wisecaver J."/>
            <person name="Long T.M."/>
            <person name="Aerts A.L."/>
            <person name="Barry K."/>
            <person name="Choi C."/>
            <person name="Clum A."/>
            <person name="Coughlan A.Y."/>
            <person name="Deshpande S."/>
            <person name="Douglass A.P."/>
            <person name="Hanson S.J."/>
            <person name="Klenk H.-P."/>
            <person name="Labutti K."/>
            <person name="Lapidus A."/>
            <person name="Lindquist E."/>
            <person name="Lipzen A."/>
            <person name="Meier-Kolthoff J.P."/>
            <person name="Ohm R.A."/>
            <person name="Otillar R.P."/>
            <person name="Pangilinan J."/>
            <person name="Peng Y."/>
            <person name="Rokas A."/>
            <person name="Rosa C.A."/>
            <person name="Scheuner C."/>
            <person name="Sibirny A.A."/>
            <person name="Slot J.C."/>
            <person name="Stielow J.B."/>
            <person name="Sun H."/>
            <person name="Kurtzman C.P."/>
            <person name="Blackwell M."/>
            <person name="Grigoriev I.V."/>
            <person name="Jeffries T.W."/>
        </authorList>
    </citation>
    <scope>NUCLEOTIDE SEQUENCE [LARGE SCALE GENOMIC DNA]</scope>
    <source>
        <strain evidence="2">NRRL Y-12698</strain>
    </source>
</reference>